<reference evidence="2" key="1">
    <citation type="submission" date="2014-12" db="EMBL/GenBank/DDBJ databases">
        <title>Insight into the proteome of Arion vulgaris.</title>
        <authorList>
            <person name="Aradska J."/>
            <person name="Bulat T."/>
            <person name="Smidak R."/>
            <person name="Sarate P."/>
            <person name="Gangsoo J."/>
            <person name="Sialana F."/>
            <person name="Bilban M."/>
            <person name="Lubec G."/>
        </authorList>
    </citation>
    <scope>NUCLEOTIDE SEQUENCE</scope>
    <source>
        <tissue evidence="2">Skin</tissue>
    </source>
</reference>
<gene>
    <name evidence="2" type="primary">ORF211788</name>
</gene>
<dbReference type="AlphaFoldDB" id="A0A0B7BVH0"/>
<evidence type="ECO:0000313" key="2">
    <source>
        <dbReference type="EMBL" id="CEK96371.1"/>
    </source>
</evidence>
<accession>A0A0B7BVH0</accession>
<evidence type="ECO:0000256" key="1">
    <source>
        <dbReference type="SAM" id="SignalP"/>
    </source>
</evidence>
<dbReference type="EMBL" id="HACG01049506">
    <property type="protein sequence ID" value="CEK96371.1"/>
    <property type="molecule type" value="Transcribed_RNA"/>
</dbReference>
<feature type="signal peptide" evidence="1">
    <location>
        <begin position="1"/>
        <end position="22"/>
    </location>
</feature>
<name>A0A0B7BVH0_9EUPU</name>
<keyword evidence="1" id="KW-0732">Signal</keyword>
<feature type="chain" id="PRO_5002112043" evidence="1">
    <location>
        <begin position="23"/>
        <end position="57"/>
    </location>
</feature>
<protein>
    <submittedName>
        <fullName evidence="2">Uncharacterized protein</fullName>
    </submittedName>
</protein>
<organism evidence="2">
    <name type="scientific">Arion vulgaris</name>
    <dbReference type="NCBI Taxonomy" id="1028688"/>
    <lineage>
        <taxon>Eukaryota</taxon>
        <taxon>Metazoa</taxon>
        <taxon>Spiralia</taxon>
        <taxon>Lophotrochozoa</taxon>
        <taxon>Mollusca</taxon>
        <taxon>Gastropoda</taxon>
        <taxon>Heterobranchia</taxon>
        <taxon>Euthyneura</taxon>
        <taxon>Panpulmonata</taxon>
        <taxon>Eupulmonata</taxon>
        <taxon>Stylommatophora</taxon>
        <taxon>Helicina</taxon>
        <taxon>Arionoidea</taxon>
        <taxon>Arionidae</taxon>
        <taxon>Arion</taxon>
    </lineage>
</organism>
<proteinExistence type="predicted"/>
<sequence>MTMLKSQIFFTFAISTLCCTSAESPETAISARDHNGDSDDDELPDDYKAEWTVTQFL</sequence>
<feature type="non-terminal residue" evidence="2">
    <location>
        <position position="57"/>
    </location>
</feature>